<dbReference type="PANTHER" id="PTHR34441:SF1">
    <property type="entry name" value="MOTILE SPERM DOMAIN-CONTAINING 1"/>
    <property type="match status" value="1"/>
</dbReference>
<keyword evidence="5" id="KW-1185">Reference proteome</keyword>
<dbReference type="GO" id="GO:0016020">
    <property type="term" value="C:membrane"/>
    <property type="evidence" value="ECO:0007669"/>
    <property type="project" value="UniProtKB-SubCell"/>
</dbReference>
<evidence type="ECO:0000256" key="4">
    <source>
        <dbReference type="ARBA" id="ARBA00023136"/>
    </source>
</evidence>
<dbReference type="Proteomes" id="UP000515146">
    <property type="component" value="Unplaced"/>
</dbReference>
<dbReference type="InParanoid" id="A0A6P6YAA5"/>
<dbReference type="InterPro" id="IPR013783">
    <property type="entry name" value="Ig-like_fold"/>
</dbReference>
<dbReference type="RefSeq" id="XP_027202388.1">
    <property type="nucleotide sequence ID" value="XM_027346587.1"/>
</dbReference>
<gene>
    <name evidence="6" type="primary">LOC113796333</name>
</gene>
<keyword evidence="4" id="KW-0472">Membrane</keyword>
<dbReference type="PANTHER" id="PTHR34441">
    <property type="entry name" value="MOTILE SPERM DOMAIN-CONTAINING PROTEIN 1"/>
    <property type="match status" value="1"/>
</dbReference>
<dbReference type="Gene3D" id="2.60.40.10">
    <property type="entry name" value="Immunoglobulins"/>
    <property type="match status" value="1"/>
</dbReference>
<reference evidence="6" key="1">
    <citation type="submission" date="2025-08" db="UniProtKB">
        <authorList>
            <consortium name="RefSeq"/>
        </authorList>
    </citation>
    <scope>IDENTIFICATION</scope>
    <source>
        <strain evidence="6">Airmid</strain>
    </source>
</reference>
<evidence type="ECO:0000256" key="2">
    <source>
        <dbReference type="ARBA" id="ARBA00022692"/>
    </source>
</evidence>
<dbReference type="InterPro" id="IPR008962">
    <property type="entry name" value="PapD-like_sf"/>
</dbReference>
<proteinExistence type="predicted"/>
<dbReference type="GO" id="GO:0005737">
    <property type="term" value="C:cytoplasm"/>
    <property type="evidence" value="ECO:0007669"/>
    <property type="project" value="TreeGrafter"/>
</dbReference>
<dbReference type="AlphaFoldDB" id="A0A6P6YAA5"/>
<dbReference type="GeneID" id="113796333"/>
<dbReference type="OMA" id="VFINQHE"/>
<comment type="subcellular location">
    <subcellularLocation>
        <location evidence="1">Membrane</location>
        <topology evidence="1">Multi-pass membrane protein</topology>
    </subcellularLocation>
</comment>
<evidence type="ECO:0000313" key="6">
    <source>
        <dbReference type="RefSeq" id="XP_027202388.1"/>
    </source>
</evidence>
<dbReference type="KEGG" id="dpte:113796333"/>
<keyword evidence="2" id="KW-0812">Transmembrane</keyword>
<dbReference type="Pfam" id="PF00635">
    <property type="entry name" value="Motile_Sperm"/>
    <property type="match status" value="1"/>
</dbReference>
<sequence length="198" mass="22886">MSSFVFINQHEIEFQNDAQQPQTLTIFNPYDFTITFTFKSTRPDAFILSATHGDILSRHSLDVLITLLDKTIVEEKFLIKIYSKEKKLGEKTVRVAYRPDDQQQSVMSTTSKRLKNDYFHDLNEPKSMTFRMDANQRTPHHPNPSSNQYLIWTALAICLMILLLPHEQSQYSYLQVGVNVKICAAYVLGIVTVLLIRN</sequence>
<organism evidence="5 6">
    <name type="scientific">Dermatophagoides pteronyssinus</name>
    <name type="common">European house dust mite</name>
    <dbReference type="NCBI Taxonomy" id="6956"/>
    <lineage>
        <taxon>Eukaryota</taxon>
        <taxon>Metazoa</taxon>
        <taxon>Ecdysozoa</taxon>
        <taxon>Arthropoda</taxon>
        <taxon>Chelicerata</taxon>
        <taxon>Arachnida</taxon>
        <taxon>Acari</taxon>
        <taxon>Acariformes</taxon>
        <taxon>Sarcoptiformes</taxon>
        <taxon>Astigmata</taxon>
        <taxon>Psoroptidia</taxon>
        <taxon>Analgoidea</taxon>
        <taxon>Pyroglyphidae</taxon>
        <taxon>Dermatophagoidinae</taxon>
        <taxon>Dermatophagoides</taxon>
    </lineage>
</organism>
<keyword evidence="3" id="KW-1133">Transmembrane helix</keyword>
<evidence type="ECO:0000313" key="5">
    <source>
        <dbReference type="Proteomes" id="UP000515146"/>
    </source>
</evidence>
<dbReference type="InterPro" id="IPR039283">
    <property type="entry name" value="MOSPD1/3"/>
</dbReference>
<protein>
    <submittedName>
        <fullName evidence="6">Uncharacterized protein LOC113796333</fullName>
    </submittedName>
</protein>
<dbReference type="InterPro" id="IPR000535">
    <property type="entry name" value="MSP_dom"/>
</dbReference>
<dbReference type="SUPFAM" id="SSF49354">
    <property type="entry name" value="PapD-like"/>
    <property type="match status" value="1"/>
</dbReference>
<name>A0A6P6YAA5_DERPT</name>
<accession>A0A6P6YAA5</accession>
<evidence type="ECO:0000256" key="3">
    <source>
        <dbReference type="ARBA" id="ARBA00022989"/>
    </source>
</evidence>
<dbReference type="OrthoDB" id="10022288at2759"/>
<evidence type="ECO:0000256" key="1">
    <source>
        <dbReference type="ARBA" id="ARBA00004141"/>
    </source>
</evidence>